<feature type="domain" description="RRM" evidence="7">
    <location>
        <begin position="112"/>
        <end position="189"/>
    </location>
</feature>
<keyword evidence="3" id="KW-0677">Repeat</keyword>
<dbReference type="InterPro" id="IPR000504">
    <property type="entry name" value="RRM_dom"/>
</dbReference>
<feature type="region of interest" description="Disordered" evidence="6">
    <location>
        <begin position="85"/>
        <end position="104"/>
    </location>
</feature>
<dbReference type="Gene3D" id="3.30.70.330">
    <property type="match status" value="2"/>
</dbReference>
<reference evidence="8" key="1">
    <citation type="submission" date="2022-11" db="UniProtKB">
        <authorList>
            <consortium name="EnsemblMetazoa"/>
        </authorList>
    </citation>
    <scope>IDENTIFICATION</scope>
</reference>
<evidence type="ECO:0000256" key="1">
    <source>
        <dbReference type="ARBA" id="ARBA00004496"/>
    </source>
</evidence>
<dbReference type="EnsemblMetazoa" id="XM_038216490.1">
    <property type="protein sequence ID" value="XP_038072418.1"/>
    <property type="gene ID" value="LOC119740964"/>
</dbReference>
<keyword evidence="2" id="KW-0963">Cytoplasm</keyword>
<dbReference type="RefSeq" id="XP_038072418.1">
    <property type="nucleotide sequence ID" value="XM_038216490.1"/>
</dbReference>
<dbReference type="SUPFAM" id="SSF54928">
    <property type="entry name" value="RNA-binding domain, RBD"/>
    <property type="match status" value="2"/>
</dbReference>
<evidence type="ECO:0000313" key="9">
    <source>
        <dbReference type="Proteomes" id="UP000887568"/>
    </source>
</evidence>
<dbReference type="PROSITE" id="PS50102">
    <property type="entry name" value="RRM"/>
    <property type="match status" value="2"/>
</dbReference>
<evidence type="ECO:0000313" key="8">
    <source>
        <dbReference type="EnsemblMetazoa" id="XP_038072418.1"/>
    </source>
</evidence>
<evidence type="ECO:0000256" key="4">
    <source>
        <dbReference type="ARBA" id="ARBA00022884"/>
    </source>
</evidence>
<proteinExistence type="predicted"/>
<accession>A0A914B8B9</accession>
<dbReference type="GO" id="GO:0003729">
    <property type="term" value="F:mRNA binding"/>
    <property type="evidence" value="ECO:0007669"/>
    <property type="project" value="TreeGrafter"/>
</dbReference>
<dbReference type="GO" id="GO:0006417">
    <property type="term" value="P:regulation of translation"/>
    <property type="evidence" value="ECO:0007669"/>
    <property type="project" value="TreeGrafter"/>
</dbReference>
<comment type="subcellular location">
    <subcellularLocation>
        <location evidence="1">Cytoplasm</location>
    </subcellularLocation>
</comment>
<dbReference type="AlphaFoldDB" id="A0A914B8B9"/>
<dbReference type="PANTHER" id="PTHR48032">
    <property type="entry name" value="RNA-BINDING PROTEIN MUSASHI HOMOLOG RBP6"/>
    <property type="match status" value="1"/>
</dbReference>
<evidence type="ECO:0000256" key="2">
    <source>
        <dbReference type="ARBA" id="ARBA00022490"/>
    </source>
</evidence>
<keyword evidence="9" id="KW-1185">Reference proteome</keyword>
<name>A0A914B8B9_PATMI</name>
<evidence type="ECO:0000259" key="7">
    <source>
        <dbReference type="PROSITE" id="PS50102"/>
    </source>
</evidence>
<dbReference type="OrthoDB" id="1875751at2759"/>
<dbReference type="GeneID" id="119740964"/>
<feature type="domain" description="RRM" evidence="7">
    <location>
        <begin position="5"/>
        <end position="83"/>
    </location>
</feature>
<dbReference type="GO" id="GO:0005737">
    <property type="term" value="C:cytoplasm"/>
    <property type="evidence" value="ECO:0007669"/>
    <property type="project" value="UniProtKB-SubCell"/>
</dbReference>
<dbReference type="SMART" id="SM00360">
    <property type="entry name" value="RRM"/>
    <property type="match status" value="2"/>
</dbReference>
<dbReference type="OMA" id="MENPCSI"/>
<sequence length="314" mass="33067">MENPCSIFVGSLSLNTTTETLEDYFSHFGPIESAVVLQDQVSHTSRGFGFVNFKSPESRTNALQMKSSHFIDGKKVECKAAIRKGEQQRMDQTGGRQGGGARLDQPVYDNQRKVFVGGISNGTSDDDIKMALSRFGSVETVEQKFDKVSQRMRGFGFVEFSSAKEAMDAVHSQFVQINGKTVEIKIAENRQAVPYGLSAGGGFGASSFGNNMGMYGPPIGYGSFTPYTANTSSGYAGGGAAAGYVSSNPGFGGNPGYGNNSQYQSYTSKDGGNPYGQGTMYGSGFGGGSGSNHGGATGSGYSGYGRGGYHHYGQ</sequence>
<evidence type="ECO:0000256" key="3">
    <source>
        <dbReference type="ARBA" id="ARBA00022737"/>
    </source>
</evidence>
<evidence type="ECO:0000256" key="5">
    <source>
        <dbReference type="PROSITE-ProRule" id="PRU00176"/>
    </source>
</evidence>
<protein>
    <recommendedName>
        <fullName evidence="7">RRM domain-containing protein</fullName>
    </recommendedName>
</protein>
<dbReference type="Proteomes" id="UP000887568">
    <property type="component" value="Unplaced"/>
</dbReference>
<organism evidence="8 9">
    <name type="scientific">Patiria miniata</name>
    <name type="common">Bat star</name>
    <name type="synonym">Asterina miniata</name>
    <dbReference type="NCBI Taxonomy" id="46514"/>
    <lineage>
        <taxon>Eukaryota</taxon>
        <taxon>Metazoa</taxon>
        <taxon>Echinodermata</taxon>
        <taxon>Eleutherozoa</taxon>
        <taxon>Asterozoa</taxon>
        <taxon>Asteroidea</taxon>
        <taxon>Valvatacea</taxon>
        <taxon>Valvatida</taxon>
        <taxon>Asterinidae</taxon>
        <taxon>Patiria</taxon>
    </lineage>
</organism>
<dbReference type="PANTHER" id="PTHR48032:SF18">
    <property type="entry name" value="RRM DOMAIN-CONTAINING PROTEIN"/>
    <property type="match status" value="1"/>
</dbReference>
<dbReference type="Pfam" id="PF00076">
    <property type="entry name" value="RRM_1"/>
    <property type="match status" value="2"/>
</dbReference>
<dbReference type="InterPro" id="IPR012677">
    <property type="entry name" value="Nucleotide-bd_a/b_plait_sf"/>
</dbReference>
<keyword evidence="4 5" id="KW-0694">RNA-binding</keyword>
<evidence type="ECO:0000256" key="6">
    <source>
        <dbReference type="SAM" id="MobiDB-lite"/>
    </source>
</evidence>
<dbReference type="InterPro" id="IPR035979">
    <property type="entry name" value="RBD_domain_sf"/>
</dbReference>